<dbReference type="InterPro" id="IPR025630">
    <property type="entry name" value="DUF4288"/>
</dbReference>
<dbReference type="OrthoDB" id="795527at2"/>
<proteinExistence type="predicted"/>
<sequence length="115" mass="13281">MNWFVAKLIFEIKSEDNNYPQFDEQLRLIDAVNEELALEMAHQIGLMQQQSITNGQNHSVNWTFIAVTELEHIGNIAHGQEIHYKITEPDAGTQYLAMVQLKAQQLKERTHAYTV</sequence>
<keyword evidence="2" id="KW-1185">Reference proteome</keyword>
<evidence type="ECO:0000313" key="1">
    <source>
        <dbReference type="EMBL" id="RKD18945.1"/>
    </source>
</evidence>
<dbReference type="EMBL" id="MBTA01000003">
    <property type="protein sequence ID" value="RKD18945.1"/>
    <property type="molecule type" value="Genomic_DNA"/>
</dbReference>
<evidence type="ECO:0000313" key="2">
    <source>
        <dbReference type="Proteomes" id="UP000283433"/>
    </source>
</evidence>
<evidence type="ECO:0008006" key="3">
    <source>
        <dbReference type="Google" id="ProtNLM"/>
    </source>
</evidence>
<comment type="caution">
    <text evidence="1">The sequence shown here is derived from an EMBL/GenBank/DDBJ whole genome shotgun (WGS) entry which is preliminary data.</text>
</comment>
<accession>A0A419S9U2</accession>
<dbReference type="Proteomes" id="UP000283433">
    <property type="component" value="Unassembled WGS sequence"/>
</dbReference>
<dbReference type="RefSeq" id="WP_120180588.1">
    <property type="nucleotide sequence ID" value="NZ_CBINCU010000017.1"/>
</dbReference>
<organism evidence="1 2">
    <name type="scientific">Pelobium manganitolerans</name>
    <dbReference type="NCBI Taxonomy" id="1842495"/>
    <lineage>
        <taxon>Bacteria</taxon>
        <taxon>Pseudomonadati</taxon>
        <taxon>Bacteroidota</taxon>
        <taxon>Sphingobacteriia</taxon>
        <taxon>Sphingobacteriales</taxon>
        <taxon>Sphingobacteriaceae</taxon>
        <taxon>Pelobium</taxon>
    </lineage>
</organism>
<dbReference type="Pfam" id="PF14119">
    <property type="entry name" value="DUF4288"/>
    <property type="match status" value="1"/>
</dbReference>
<protein>
    <recommendedName>
        <fullName evidence="3">DUF4288 domain-containing protein</fullName>
    </recommendedName>
</protein>
<reference evidence="1 2" key="1">
    <citation type="submission" date="2016-07" db="EMBL/GenBank/DDBJ databases">
        <title>Genome of Pelobium manganitolerans.</title>
        <authorList>
            <person name="Wu S."/>
            <person name="Wang G."/>
        </authorList>
    </citation>
    <scope>NUCLEOTIDE SEQUENCE [LARGE SCALE GENOMIC DNA]</scope>
    <source>
        <strain evidence="1 2">YS-25</strain>
    </source>
</reference>
<dbReference type="AlphaFoldDB" id="A0A419S9U2"/>
<name>A0A419S9U2_9SPHI</name>
<gene>
    <name evidence="1" type="ORF">BCY91_13765</name>
</gene>